<dbReference type="KEGG" id="ptp:RCA23_c20310"/>
<evidence type="ECO:0000256" key="2">
    <source>
        <dbReference type="SAM" id="Phobius"/>
    </source>
</evidence>
<dbReference type="GO" id="GO:0005737">
    <property type="term" value="C:cytoplasm"/>
    <property type="evidence" value="ECO:0007669"/>
    <property type="project" value="TreeGrafter"/>
</dbReference>
<dbReference type="InterPro" id="IPR036188">
    <property type="entry name" value="FAD/NAD-bd_sf"/>
</dbReference>
<proteinExistence type="predicted"/>
<organism evidence="4 5">
    <name type="scientific">Planktomarina temperata RCA23</name>
    <dbReference type="NCBI Taxonomy" id="666509"/>
    <lineage>
        <taxon>Bacteria</taxon>
        <taxon>Pseudomonadati</taxon>
        <taxon>Pseudomonadota</taxon>
        <taxon>Alphaproteobacteria</taxon>
        <taxon>Rhodobacterales</taxon>
        <taxon>Paracoccaceae</taxon>
        <taxon>Planktomarina</taxon>
    </lineage>
</organism>
<dbReference type="AlphaFoldDB" id="A0AAN0VIU7"/>
<keyword evidence="1 4" id="KW-0560">Oxidoreductase</keyword>
<gene>
    <name evidence="4" type="primary">dadA2</name>
    <name evidence="4" type="ORF">RCA23_c20310</name>
</gene>
<reference evidence="4 5" key="1">
    <citation type="journal article" date="2014" name="ISME J.">
        <title>Adaptation of an abundant Roseobacter RCA organism to pelagic systems revealed by genomic and transcriptomic analyses.</title>
        <authorList>
            <person name="Voget S."/>
            <person name="Wemheuer B."/>
            <person name="Brinkhoff T."/>
            <person name="Vollmers J."/>
            <person name="Dietrich S."/>
            <person name="Giebel H.A."/>
            <person name="Beardsley C."/>
            <person name="Sardemann C."/>
            <person name="Bakenhus I."/>
            <person name="Billerbeck S."/>
            <person name="Daniel R."/>
            <person name="Simon M."/>
        </authorList>
    </citation>
    <scope>NUCLEOTIDE SEQUENCE [LARGE SCALE GENOMIC DNA]</scope>
    <source>
        <strain evidence="4 5">RCA23</strain>
    </source>
</reference>
<dbReference type="Pfam" id="PF01266">
    <property type="entry name" value="DAO"/>
    <property type="match status" value="1"/>
</dbReference>
<keyword evidence="2" id="KW-0472">Membrane</keyword>
<feature type="transmembrane region" description="Helical" evidence="2">
    <location>
        <begin position="29"/>
        <end position="49"/>
    </location>
</feature>
<keyword evidence="5" id="KW-1185">Reference proteome</keyword>
<keyword evidence="2" id="KW-0812">Transmembrane</keyword>
<dbReference type="EMBL" id="CP003984">
    <property type="protein sequence ID" value="AII87562.1"/>
    <property type="molecule type" value="Genomic_DNA"/>
</dbReference>
<dbReference type="InterPro" id="IPR006076">
    <property type="entry name" value="FAD-dep_OxRdtase"/>
</dbReference>
<dbReference type="Gene3D" id="3.30.9.10">
    <property type="entry name" value="D-Amino Acid Oxidase, subunit A, domain 2"/>
    <property type="match status" value="1"/>
</dbReference>
<protein>
    <submittedName>
        <fullName evidence="4">D-amino acid dehydrogenase small subunit DadA</fullName>
        <ecNumber evidence="4">1.4.99.1</ecNumber>
    </submittedName>
</protein>
<evidence type="ECO:0000313" key="5">
    <source>
        <dbReference type="Proteomes" id="UP000028680"/>
    </source>
</evidence>
<feature type="transmembrane region" description="Helical" evidence="2">
    <location>
        <begin position="69"/>
        <end position="90"/>
    </location>
</feature>
<keyword evidence="2" id="KW-1133">Transmembrane helix</keyword>
<name>A0AAN0VIU7_9RHOB</name>
<evidence type="ECO:0000259" key="3">
    <source>
        <dbReference type="Pfam" id="PF01266"/>
    </source>
</evidence>
<dbReference type="Proteomes" id="UP000028680">
    <property type="component" value="Chromosome"/>
</dbReference>
<accession>A0AAN0VIU7</accession>
<dbReference type="PANTHER" id="PTHR13847">
    <property type="entry name" value="SARCOSINE DEHYDROGENASE-RELATED"/>
    <property type="match status" value="1"/>
</dbReference>
<dbReference type="GO" id="GO:0016491">
    <property type="term" value="F:oxidoreductase activity"/>
    <property type="evidence" value="ECO:0007669"/>
    <property type="project" value="UniProtKB-KW"/>
</dbReference>
<evidence type="ECO:0000256" key="1">
    <source>
        <dbReference type="ARBA" id="ARBA00023002"/>
    </source>
</evidence>
<dbReference type="SUPFAM" id="SSF51905">
    <property type="entry name" value="FAD/NAD(P)-binding domain"/>
    <property type="match status" value="1"/>
</dbReference>
<dbReference type="Gene3D" id="3.50.50.60">
    <property type="entry name" value="FAD/NAD(P)-binding domain"/>
    <property type="match status" value="2"/>
</dbReference>
<dbReference type="EC" id="1.4.99.1" evidence="4"/>
<feature type="domain" description="FAD dependent oxidoreductase" evidence="3">
    <location>
        <begin position="32"/>
        <end position="423"/>
    </location>
</feature>
<evidence type="ECO:0000313" key="4">
    <source>
        <dbReference type="EMBL" id="AII87562.1"/>
    </source>
</evidence>
<dbReference type="PANTHER" id="PTHR13847:SF289">
    <property type="entry name" value="GLYCINE OXIDASE"/>
    <property type="match status" value="1"/>
</dbReference>
<dbReference type="SUPFAM" id="SSF54373">
    <property type="entry name" value="FAD-linked reductases, C-terminal domain"/>
    <property type="match status" value="1"/>
</dbReference>
<sequence length="445" mass="47542">MTCGGAFTKGGLAAFGPDSLAPIRMKVQTMAHVVIAGAGIVGVSSAIWLQRAGHEVTLVDRMDGALRTSYGNAGVLAAGAILPVPVPGLARKLPKMLLSRDEPLFLQWRYLPRLLPFLLKYLSFARADHVAHSARALSYLLSDSHAQHQSLAKGTGAERFISDEDFCFGYATEASYLADAPGRTLRRAHGYEIEALDGAAYGARDPLYSTQFAKVVCYKNSGRISDPGAYLAALLAHFQAEGGTVLAAQIDDIEVQDGIYKALITDQGPVAGDHIVLAMGAWSGKMAKKLGIKRLALESERGYHIELHNPSAMPKAPMMVAAGKFVVTPMEGRIRCAGVVEFASTEAPAQAGPLEFIKRQIAALFPELSYDHMSEWMGRRPATTDSLPLIGPTRAIGNGHVAFGHQHVGLTAGPKTGRLIADMVSNHPNNADLSAFDPARYQASS</sequence>